<dbReference type="Proteomes" id="UP000029644">
    <property type="component" value="Unassembled WGS sequence"/>
</dbReference>
<evidence type="ECO:0000313" key="3">
    <source>
        <dbReference type="EMBL" id="GAL61324.1"/>
    </source>
</evidence>
<evidence type="ECO:0000313" key="7">
    <source>
        <dbReference type="Proteomes" id="UP000029644"/>
    </source>
</evidence>
<feature type="domain" description="Inner membrane protein YgaP-like transmembrane" evidence="2">
    <location>
        <begin position="1"/>
        <end position="64"/>
    </location>
</feature>
<accession>A0A090X5F5</accession>
<gene>
    <name evidence="5" type="ORF">DFQ06_1546</name>
    <name evidence="4" type="ORF">JCM19274_1950</name>
    <name evidence="3" type="ORF">JCM19300_4270</name>
</gene>
<reference evidence="4 7" key="1">
    <citation type="journal article" date="2014" name="Genome Announc.">
        <title>Draft Genome Sequences of Marine Flavobacterium Algibacter lectus Strains SS8 and NR4.</title>
        <authorList>
            <person name="Takatani N."/>
            <person name="Nakanishi M."/>
            <person name="Meirelles P."/>
            <person name="Mino S."/>
            <person name="Suda W."/>
            <person name="Oshima K."/>
            <person name="Hattori M."/>
            <person name="Ohkuma M."/>
            <person name="Hosokawa M."/>
            <person name="Miyashita K."/>
            <person name="Thompson F.L."/>
            <person name="Niwa A."/>
            <person name="Sawabe T."/>
            <person name="Sawabe T."/>
        </authorList>
    </citation>
    <scope>NUCLEOTIDE SEQUENCE [LARGE SCALE GENOMIC DNA]</scope>
    <source>
        <strain evidence="4">JCM 19274</strain>
        <strain evidence="3 7">JCM 19300</strain>
    </source>
</reference>
<accession>A0A4V3HHC1</accession>
<organism evidence="4 6">
    <name type="scientific">Algibacter lectus</name>
    <dbReference type="NCBI Taxonomy" id="221126"/>
    <lineage>
        <taxon>Bacteria</taxon>
        <taxon>Pseudomonadati</taxon>
        <taxon>Bacteroidota</taxon>
        <taxon>Flavobacteriia</taxon>
        <taxon>Flavobacteriales</taxon>
        <taxon>Flavobacteriaceae</taxon>
        <taxon>Algibacter</taxon>
    </lineage>
</organism>
<dbReference type="AlphaFoldDB" id="A0A090X5F5"/>
<keyword evidence="1" id="KW-1133">Transmembrane helix</keyword>
<dbReference type="InterPro" id="IPR021309">
    <property type="entry name" value="YgaP-like_TM"/>
</dbReference>
<feature type="transmembrane region" description="Helical" evidence="1">
    <location>
        <begin position="12"/>
        <end position="29"/>
    </location>
</feature>
<name>A0A090X5F5_9FLAO</name>
<protein>
    <submittedName>
        <fullName evidence="5">DUF2892 family protein</fullName>
    </submittedName>
</protein>
<dbReference type="STRING" id="221126.SAMN04489722_10689"/>
<evidence type="ECO:0000256" key="1">
    <source>
        <dbReference type="SAM" id="Phobius"/>
    </source>
</evidence>
<keyword evidence="1" id="KW-0472">Membrane</keyword>
<dbReference type="RefSeq" id="WP_042497327.1">
    <property type="nucleotide sequence ID" value="NZ_BBNQ01000002.1"/>
</dbReference>
<evidence type="ECO:0000313" key="5">
    <source>
        <dbReference type="EMBL" id="TDY64631.1"/>
    </source>
</evidence>
<reference evidence="5 8" key="2">
    <citation type="submission" date="2019-03" db="EMBL/GenBank/DDBJ databases">
        <title>Genomic Encyclopedia of Type Strains, Phase III (KMG-III): the genomes of soil and plant-associated and newly described type strains.</title>
        <authorList>
            <person name="Whitman W."/>
        </authorList>
    </citation>
    <scope>NUCLEOTIDE SEQUENCE [LARGE SCALE GENOMIC DNA]</scope>
    <source>
        <strain evidence="5 8">CECT 8301</strain>
    </source>
</reference>
<dbReference type="Proteomes" id="UP000294824">
    <property type="component" value="Unassembled WGS sequence"/>
</dbReference>
<evidence type="ECO:0000313" key="4">
    <source>
        <dbReference type="EMBL" id="GAL79442.1"/>
    </source>
</evidence>
<evidence type="ECO:0000259" key="2">
    <source>
        <dbReference type="Pfam" id="PF11127"/>
    </source>
</evidence>
<dbReference type="EMBL" id="SORL01000007">
    <property type="protein sequence ID" value="TDY64631.1"/>
    <property type="molecule type" value="Genomic_DNA"/>
</dbReference>
<keyword evidence="8" id="KW-1185">Reference proteome</keyword>
<evidence type="ECO:0000313" key="8">
    <source>
        <dbReference type="Proteomes" id="UP000294824"/>
    </source>
</evidence>
<proteinExistence type="predicted"/>
<dbReference type="EMBL" id="BBNU01000006">
    <property type="protein sequence ID" value="GAL79442.1"/>
    <property type="molecule type" value="Genomic_DNA"/>
</dbReference>
<evidence type="ECO:0000313" key="6">
    <source>
        <dbReference type="Proteomes" id="UP000029643"/>
    </source>
</evidence>
<sequence length="68" mass="7390">MTKNIGATDKAIRVLAGIAIALLYYFNIISGTFALILMAVAVLLLVTSFINFCPLYGILKINSIKKVK</sequence>
<dbReference type="Pfam" id="PF11127">
    <property type="entry name" value="YgaP-like_TM"/>
    <property type="match status" value="1"/>
</dbReference>
<dbReference type="Proteomes" id="UP000029643">
    <property type="component" value="Unassembled WGS sequence"/>
</dbReference>
<dbReference type="EMBL" id="BBNQ01000002">
    <property type="protein sequence ID" value="GAL61324.1"/>
    <property type="molecule type" value="Genomic_DNA"/>
</dbReference>
<keyword evidence="1" id="KW-0812">Transmembrane</keyword>
<feature type="transmembrane region" description="Helical" evidence="1">
    <location>
        <begin position="35"/>
        <end position="59"/>
    </location>
</feature>
<dbReference type="OrthoDB" id="9804804at2"/>
<comment type="caution">
    <text evidence="4">The sequence shown here is derived from an EMBL/GenBank/DDBJ whole genome shotgun (WGS) entry which is preliminary data.</text>
</comment>